<feature type="transmembrane region" description="Helical" evidence="1">
    <location>
        <begin position="254"/>
        <end position="276"/>
    </location>
</feature>
<feature type="transmembrane region" description="Helical" evidence="1">
    <location>
        <begin position="177"/>
        <end position="195"/>
    </location>
</feature>
<organism evidence="2 3">
    <name type="scientific">Plantactinospora endophytica</name>
    <dbReference type="NCBI Taxonomy" id="673535"/>
    <lineage>
        <taxon>Bacteria</taxon>
        <taxon>Bacillati</taxon>
        <taxon>Actinomycetota</taxon>
        <taxon>Actinomycetes</taxon>
        <taxon>Micromonosporales</taxon>
        <taxon>Micromonosporaceae</taxon>
        <taxon>Plantactinospora</taxon>
    </lineage>
</organism>
<sequence>MTTMNLEQAPVRTWLPPDPTDPRPRFVDLLAAEWTKMRTVRSTFWALLAMVVISTALAWVATAVMASQWDTLSAEDRAYLVADPVGLIFQPAASYAQIAICVLAVMAIAGEYSTGTMRTTLAAVPRRWPVVAAKAGVFAVVAFVATEIVAIGVYLLGRAYLSPHVEVGTDLRPILGFGLYLITIGLFALALATVLRHVAGSITAVLALIIVVPNVGSFLPGKWGEYASTYLPGGDGGQMIMSSGQNPGAVVTPWQGYGVLLAWAVAALVLAAVTLARRSAPPSRSAI</sequence>
<dbReference type="PANTHER" id="PTHR37305:SF1">
    <property type="entry name" value="MEMBRANE PROTEIN"/>
    <property type="match status" value="1"/>
</dbReference>
<keyword evidence="1" id="KW-0812">Transmembrane</keyword>
<reference evidence="2 3" key="1">
    <citation type="submission" date="2021-01" db="EMBL/GenBank/DDBJ databases">
        <title>Whole genome shotgun sequence of Plantactinospora endophytica NBRC 110450.</title>
        <authorList>
            <person name="Komaki H."/>
            <person name="Tamura T."/>
        </authorList>
    </citation>
    <scope>NUCLEOTIDE SEQUENCE [LARGE SCALE GENOMIC DNA]</scope>
    <source>
        <strain evidence="2 3">NBRC 110450</strain>
    </source>
</reference>
<protein>
    <submittedName>
        <fullName evidence="2">ABC transporter permease</fullName>
    </submittedName>
</protein>
<feature type="transmembrane region" description="Helical" evidence="1">
    <location>
        <begin position="202"/>
        <end position="221"/>
    </location>
</feature>
<proteinExistence type="predicted"/>
<evidence type="ECO:0000256" key="1">
    <source>
        <dbReference type="SAM" id="Phobius"/>
    </source>
</evidence>
<keyword evidence="1" id="KW-0472">Membrane</keyword>
<evidence type="ECO:0000313" key="3">
    <source>
        <dbReference type="Proteomes" id="UP000646749"/>
    </source>
</evidence>
<keyword evidence="3" id="KW-1185">Reference proteome</keyword>
<feature type="transmembrane region" description="Helical" evidence="1">
    <location>
        <begin position="131"/>
        <end position="157"/>
    </location>
</feature>
<keyword evidence="1" id="KW-1133">Transmembrane helix</keyword>
<accession>A0ABQ4ECC2</accession>
<gene>
    <name evidence="2" type="ORF">Pen02_72360</name>
</gene>
<dbReference type="PANTHER" id="PTHR37305">
    <property type="entry name" value="INTEGRAL MEMBRANE PROTEIN-RELATED"/>
    <property type="match status" value="1"/>
</dbReference>
<name>A0ABQ4ECC2_9ACTN</name>
<feature type="transmembrane region" description="Helical" evidence="1">
    <location>
        <begin position="44"/>
        <end position="67"/>
    </location>
</feature>
<comment type="caution">
    <text evidence="2">The sequence shown here is derived from an EMBL/GenBank/DDBJ whole genome shotgun (WGS) entry which is preliminary data.</text>
</comment>
<feature type="transmembrane region" description="Helical" evidence="1">
    <location>
        <begin position="87"/>
        <end position="110"/>
    </location>
</feature>
<evidence type="ECO:0000313" key="2">
    <source>
        <dbReference type="EMBL" id="GIG92300.1"/>
    </source>
</evidence>
<dbReference type="EMBL" id="BONW01000042">
    <property type="protein sequence ID" value="GIG92300.1"/>
    <property type="molecule type" value="Genomic_DNA"/>
</dbReference>
<dbReference type="Proteomes" id="UP000646749">
    <property type="component" value="Unassembled WGS sequence"/>
</dbReference>